<dbReference type="AlphaFoldDB" id="A0A3D9KWF6"/>
<keyword evidence="2" id="KW-1185">Reference proteome</keyword>
<reference evidence="1 2" key="1">
    <citation type="submission" date="2018-07" db="EMBL/GenBank/DDBJ databases">
        <title>Genomic Encyclopedia of Type Strains, Phase IV (KMG-IV): sequencing the most valuable type-strain genomes for metagenomic binning, comparative biology and taxonomic classification.</title>
        <authorList>
            <person name="Goeker M."/>
        </authorList>
    </citation>
    <scope>NUCLEOTIDE SEQUENCE [LARGE SCALE GENOMIC DNA]</scope>
    <source>
        <strain evidence="1 2">DSM 4134</strain>
    </source>
</reference>
<protein>
    <submittedName>
        <fullName evidence="1">Uncharacterized protein</fullName>
    </submittedName>
</protein>
<accession>A0A3D9KWF6</accession>
<gene>
    <name evidence="1" type="ORF">C7460_1302</name>
</gene>
<proteinExistence type="predicted"/>
<comment type="caution">
    <text evidence="1">The sequence shown here is derived from an EMBL/GenBank/DDBJ whole genome shotgun (WGS) entry which is preliminary data.</text>
</comment>
<dbReference type="EMBL" id="QREG01000030">
    <property type="protein sequence ID" value="RED92434.1"/>
    <property type="molecule type" value="Genomic_DNA"/>
</dbReference>
<dbReference type="RefSeq" id="WP_115870203.1">
    <property type="nucleotide sequence ID" value="NZ_QREG01000030.1"/>
</dbReference>
<dbReference type="OrthoDB" id="5952844at2"/>
<organism evidence="1 2">
    <name type="scientific">Marinoscillum furvescens DSM 4134</name>
    <dbReference type="NCBI Taxonomy" id="1122208"/>
    <lineage>
        <taxon>Bacteria</taxon>
        <taxon>Pseudomonadati</taxon>
        <taxon>Bacteroidota</taxon>
        <taxon>Cytophagia</taxon>
        <taxon>Cytophagales</taxon>
        <taxon>Reichenbachiellaceae</taxon>
        <taxon>Marinoscillum</taxon>
    </lineage>
</organism>
<evidence type="ECO:0000313" key="1">
    <source>
        <dbReference type="EMBL" id="RED92434.1"/>
    </source>
</evidence>
<dbReference type="Proteomes" id="UP000256779">
    <property type="component" value="Unassembled WGS sequence"/>
</dbReference>
<evidence type="ECO:0000313" key="2">
    <source>
        <dbReference type="Proteomes" id="UP000256779"/>
    </source>
</evidence>
<sequence>MSTENSISTEIRPEEIEKVKAALSEIQSTLAPFIVALSAEQRKSLPKMSDGTEPFVEKVLDYAEDSPEFVPPYLNTDELKKDFALTQQLMPVLRTVEQLASNLSDTTMLAGSEAYVTALSYYNSVKMASKMNIPGAKTIHEDLKRRFAKRSNGAAVASE</sequence>
<name>A0A3D9KWF6_MARFU</name>